<dbReference type="AlphaFoldDB" id="A0A931GXB7"/>
<proteinExistence type="predicted"/>
<keyword evidence="2" id="KW-1185">Reference proteome</keyword>
<accession>A0A931GXB7</accession>
<name>A0A931GXB7_9CORY</name>
<sequence>MGKDGLIIPHQHPNPNYASLGTLKLLTLVVRAQNTTWGFGADPSKTCQQIQDLSEFFSNATS</sequence>
<dbReference type="Proteomes" id="UP000658613">
    <property type="component" value="Unassembled WGS sequence"/>
</dbReference>
<protein>
    <submittedName>
        <fullName evidence="1">Small secreted protein</fullName>
    </submittedName>
</protein>
<dbReference type="EMBL" id="JADOUE010000001">
    <property type="protein sequence ID" value="MBG6121199.1"/>
    <property type="molecule type" value="Genomic_DNA"/>
</dbReference>
<organism evidence="1 2">
    <name type="scientific">Corynebacterium aquatimens</name>
    <dbReference type="NCBI Taxonomy" id="1190508"/>
    <lineage>
        <taxon>Bacteria</taxon>
        <taxon>Bacillati</taxon>
        <taxon>Actinomycetota</taxon>
        <taxon>Actinomycetes</taxon>
        <taxon>Mycobacteriales</taxon>
        <taxon>Corynebacteriaceae</taxon>
        <taxon>Corynebacterium</taxon>
    </lineage>
</organism>
<gene>
    <name evidence="1" type="ORF">IW254_000168</name>
</gene>
<evidence type="ECO:0000313" key="1">
    <source>
        <dbReference type="EMBL" id="MBG6121199.1"/>
    </source>
</evidence>
<reference evidence="1" key="1">
    <citation type="submission" date="2020-11" db="EMBL/GenBank/DDBJ databases">
        <title>Sequencing the genomes of 1000 actinobacteria strains.</title>
        <authorList>
            <person name="Klenk H.-P."/>
        </authorList>
    </citation>
    <scope>NUCLEOTIDE SEQUENCE</scope>
    <source>
        <strain evidence="1">DSM 45632</strain>
    </source>
</reference>
<evidence type="ECO:0000313" key="2">
    <source>
        <dbReference type="Proteomes" id="UP000658613"/>
    </source>
</evidence>
<comment type="caution">
    <text evidence="1">The sequence shown here is derived from an EMBL/GenBank/DDBJ whole genome shotgun (WGS) entry which is preliminary data.</text>
</comment>